<dbReference type="InterPro" id="IPR023214">
    <property type="entry name" value="HAD_sf"/>
</dbReference>
<organism evidence="2 3">
    <name type="scientific">Setaria italica</name>
    <name type="common">Foxtail millet</name>
    <name type="synonym">Panicum italicum</name>
    <dbReference type="NCBI Taxonomy" id="4555"/>
    <lineage>
        <taxon>Eukaryota</taxon>
        <taxon>Viridiplantae</taxon>
        <taxon>Streptophyta</taxon>
        <taxon>Embryophyta</taxon>
        <taxon>Tracheophyta</taxon>
        <taxon>Spermatophyta</taxon>
        <taxon>Magnoliopsida</taxon>
        <taxon>Liliopsida</taxon>
        <taxon>Poales</taxon>
        <taxon>Poaceae</taxon>
        <taxon>PACMAD clade</taxon>
        <taxon>Panicoideae</taxon>
        <taxon>Panicodae</taxon>
        <taxon>Paniceae</taxon>
        <taxon>Cenchrinae</taxon>
        <taxon>Setaria</taxon>
    </lineage>
</organism>
<dbReference type="Gene3D" id="3.40.50.1000">
    <property type="entry name" value="HAD superfamily/HAD-like"/>
    <property type="match status" value="1"/>
</dbReference>
<dbReference type="Proteomes" id="UP000004995">
    <property type="component" value="Unassembled WGS sequence"/>
</dbReference>
<evidence type="ECO:0000313" key="2">
    <source>
        <dbReference type="EnsemblPlants" id="KQL13867"/>
    </source>
</evidence>
<dbReference type="EMBL" id="AGNK02001491">
    <property type="status" value="NOT_ANNOTATED_CDS"/>
    <property type="molecule type" value="Genomic_DNA"/>
</dbReference>
<feature type="compositionally biased region" description="Basic and acidic residues" evidence="1">
    <location>
        <begin position="39"/>
        <end position="57"/>
    </location>
</feature>
<reference evidence="2" key="2">
    <citation type="submission" date="2018-08" db="UniProtKB">
        <authorList>
            <consortium name="EnsemblPlants"/>
        </authorList>
    </citation>
    <scope>IDENTIFICATION</scope>
    <source>
        <strain evidence="2">Yugu1</strain>
    </source>
</reference>
<dbReference type="Pfam" id="PF03767">
    <property type="entry name" value="Acid_phosphat_B"/>
    <property type="match status" value="1"/>
</dbReference>
<gene>
    <name evidence="2" type="primary">LOC101786680</name>
</gene>
<dbReference type="InterPro" id="IPR005519">
    <property type="entry name" value="Acid_phosphat_B-like"/>
</dbReference>
<reference evidence="3" key="1">
    <citation type="journal article" date="2012" name="Nat. Biotechnol.">
        <title>Reference genome sequence of the model plant Setaria.</title>
        <authorList>
            <person name="Bennetzen J.L."/>
            <person name="Schmutz J."/>
            <person name="Wang H."/>
            <person name="Percifield R."/>
            <person name="Hawkins J."/>
            <person name="Pontaroli A.C."/>
            <person name="Estep M."/>
            <person name="Feng L."/>
            <person name="Vaughn J.N."/>
            <person name="Grimwood J."/>
            <person name="Jenkins J."/>
            <person name="Barry K."/>
            <person name="Lindquist E."/>
            <person name="Hellsten U."/>
            <person name="Deshpande S."/>
            <person name="Wang X."/>
            <person name="Wu X."/>
            <person name="Mitros T."/>
            <person name="Triplett J."/>
            <person name="Yang X."/>
            <person name="Ye C.Y."/>
            <person name="Mauro-Herrera M."/>
            <person name="Wang L."/>
            <person name="Li P."/>
            <person name="Sharma M."/>
            <person name="Sharma R."/>
            <person name="Ronald P.C."/>
            <person name="Panaud O."/>
            <person name="Kellogg E.A."/>
            <person name="Brutnell T.P."/>
            <person name="Doust A.N."/>
            <person name="Tuskan G.A."/>
            <person name="Rokhsar D."/>
            <person name="Devos K.M."/>
        </authorList>
    </citation>
    <scope>NUCLEOTIDE SEQUENCE [LARGE SCALE GENOMIC DNA]</scope>
    <source>
        <strain evidence="3">cv. Yugu1</strain>
    </source>
</reference>
<dbReference type="PANTHER" id="PTHR31284">
    <property type="entry name" value="ACID PHOSPHATASE-LIKE PROTEIN"/>
    <property type="match status" value="1"/>
</dbReference>
<evidence type="ECO:0000313" key="3">
    <source>
        <dbReference type="Proteomes" id="UP000004995"/>
    </source>
</evidence>
<feature type="compositionally biased region" description="Basic residues" evidence="1">
    <location>
        <begin position="58"/>
        <end position="67"/>
    </location>
</feature>
<keyword evidence="3" id="KW-1185">Reference proteome</keyword>
<dbReference type="HOGENOM" id="CLU_901391_0_0_1"/>
<dbReference type="AlphaFoldDB" id="K3Z875"/>
<dbReference type="Gramene" id="KQL13867">
    <property type="protein sequence ID" value="KQL13867"/>
    <property type="gene ID" value="SETIT_022675mg"/>
</dbReference>
<dbReference type="EnsemblPlants" id="KQL13867">
    <property type="protein sequence ID" value="KQL13867"/>
    <property type="gene ID" value="SETIT_022675mg"/>
</dbReference>
<feature type="region of interest" description="Disordered" evidence="1">
    <location>
        <begin position="109"/>
        <end position="160"/>
    </location>
</feature>
<feature type="compositionally biased region" description="Basic residues" evidence="1">
    <location>
        <begin position="120"/>
        <end position="158"/>
    </location>
</feature>
<proteinExistence type="predicted"/>
<accession>K3Z875</accession>
<dbReference type="PANTHER" id="PTHR31284:SF33">
    <property type="entry name" value="STEM 28 KDA GLYCOPROTEIN"/>
    <property type="match status" value="1"/>
</dbReference>
<name>K3Z875_SETIT</name>
<feature type="region of interest" description="Disordered" evidence="1">
    <location>
        <begin position="20"/>
        <end position="96"/>
    </location>
</feature>
<evidence type="ECO:0000256" key="1">
    <source>
        <dbReference type="SAM" id="MobiDB-lite"/>
    </source>
</evidence>
<feature type="compositionally biased region" description="Low complexity" evidence="1">
    <location>
        <begin position="24"/>
        <end position="38"/>
    </location>
</feature>
<protein>
    <recommendedName>
        <fullName evidence="4">Acid phosphatase</fullName>
    </recommendedName>
</protein>
<dbReference type="ExpressionAtlas" id="K3Z875">
    <property type="expression patterns" value="baseline"/>
</dbReference>
<sequence>MFWRPKRPEYLNRIIKLPARSGSRHGAPAPVAARAAADGSRDTRARHGPGDGDDLRGVGRRRGHHQQRGASGGVVPELAPRGGDEQHPGLVQHPRRVPGLRPRLHVRRPVPAGLRGGGARGRRIRRGAGARRRRGGGVGVRHRRHRPQQPPLLRRHGVRGSAVQRDLLRGVCGEGDGAGAAGGAKALREAAGAGHQGGLHHRQARVREGAHCQEPPQRRLPHLGEARAQVRPVWKRGLRKEFYRNPWHSRISPSSLGSSVVPYKSGERQKLVDAGYRIVGNIGDQWSDLVGAPEGDRTFKVPDPMYYVG</sequence>
<evidence type="ECO:0008006" key="4">
    <source>
        <dbReference type="Google" id="ProtNLM"/>
    </source>
</evidence>